<feature type="domain" description="Filamentous haemagglutinin FhaB/tRNA nuclease CdiA-like TPS" evidence="4">
    <location>
        <begin position="91"/>
        <end position="203"/>
    </location>
</feature>
<dbReference type="Pfam" id="PF18657">
    <property type="entry name" value="YDG"/>
    <property type="match status" value="9"/>
</dbReference>
<dbReference type="Gene3D" id="2.160.20.10">
    <property type="entry name" value="Single-stranded right-handed beta-helix, Pectin lyase-like"/>
    <property type="match status" value="1"/>
</dbReference>
<dbReference type="InterPro" id="IPR012334">
    <property type="entry name" value="Pectin_lyas_fold"/>
</dbReference>
<evidence type="ECO:0000259" key="4">
    <source>
        <dbReference type="SMART" id="SM00912"/>
    </source>
</evidence>
<dbReference type="InterPro" id="IPR008638">
    <property type="entry name" value="FhaB/CdiA-like_TPS"/>
</dbReference>
<accession>A0A502C729</accession>
<organism evidence="5 6">
    <name type="scientific">Rhodanobacter glycinis</name>
    <dbReference type="NCBI Taxonomy" id="582702"/>
    <lineage>
        <taxon>Bacteria</taxon>
        <taxon>Pseudomonadati</taxon>
        <taxon>Pseudomonadota</taxon>
        <taxon>Gammaproteobacteria</taxon>
        <taxon>Lysobacterales</taxon>
        <taxon>Rhodanobacteraceae</taxon>
        <taxon>Rhodanobacter</taxon>
    </lineage>
</organism>
<evidence type="ECO:0000256" key="1">
    <source>
        <dbReference type="ARBA" id="ARBA00004613"/>
    </source>
</evidence>
<evidence type="ECO:0000313" key="6">
    <source>
        <dbReference type="Proteomes" id="UP000319486"/>
    </source>
</evidence>
<comment type="caution">
    <text evidence="5">The sequence shown here is derived from an EMBL/GenBank/DDBJ whole genome shotgun (WGS) entry which is preliminary data.</text>
</comment>
<proteinExistence type="predicted"/>
<dbReference type="Gene3D" id="3.30.210.10">
    <property type="entry name" value="DNA polymerase, thumb domain"/>
    <property type="match status" value="1"/>
</dbReference>
<dbReference type="EMBL" id="RCZO01000005">
    <property type="protein sequence ID" value="TPG08510.1"/>
    <property type="molecule type" value="Genomic_DNA"/>
</dbReference>
<dbReference type="InterPro" id="IPR024973">
    <property type="entry name" value="ESPR"/>
</dbReference>
<dbReference type="PANTHER" id="PTHR12338:SF8">
    <property type="entry name" value="HEME_HEMOPEXIN-BINDING PROTEIN"/>
    <property type="match status" value="1"/>
</dbReference>
<dbReference type="GO" id="GO:0005576">
    <property type="term" value="C:extracellular region"/>
    <property type="evidence" value="ECO:0007669"/>
    <property type="project" value="UniProtKB-SubCell"/>
</dbReference>
<name>A0A502C729_9GAMM</name>
<dbReference type="Pfam" id="PF18676">
    <property type="entry name" value="MBG_2"/>
    <property type="match status" value="5"/>
</dbReference>
<dbReference type="SMART" id="SM00912">
    <property type="entry name" value="Haemagg_act"/>
    <property type="match status" value="1"/>
</dbReference>
<dbReference type="NCBIfam" id="TIGR01901">
    <property type="entry name" value="adhes_NPXG"/>
    <property type="match status" value="1"/>
</dbReference>
<dbReference type="InterPro" id="IPR011050">
    <property type="entry name" value="Pectin_lyase_fold/virulence"/>
</dbReference>
<evidence type="ECO:0000256" key="3">
    <source>
        <dbReference type="ARBA" id="ARBA00022729"/>
    </source>
</evidence>
<dbReference type="InterPro" id="IPR011493">
    <property type="entry name" value="GLUG"/>
</dbReference>
<dbReference type="Gene3D" id="3.30.160.710">
    <property type="match status" value="3"/>
</dbReference>
<dbReference type="PANTHER" id="PTHR12338">
    <property type="entry name" value="AUTOTRANSPORTER"/>
    <property type="match status" value="1"/>
</dbReference>
<dbReference type="RefSeq" id="WP_140652033.1">
    <property type="nucleotide sequence ID" value="NZ_RCZB01000009.1"/>
</dbReference>
<gene>
    <name evidence="5" type="ORF">EAH88_09655</name>
</gene>
<protein>
    <submittedName>
        <fullName evidence="5">Filamentous hemagglutinin N-terminal domain-containing protein</fullName>
    </submittedName>
</protein>
<dbReference type="Gene3D" id="2.160.20.110">
    <property type="match status" value="3"/>
</dbReference>
<dbReference type="Proteomes" id="UP000319486">
    <property type="component" value="Unassembled WGS sequence"/>
</dbReference>
<dbReference type="OrthoDB" id="218680at2"/>
<dbReference type="InterPro" id="IPR050909">
    <property type="entry name" value="Bact_Autotransporter_VF"/>
</dbReference>
<reference evidence="5 6" key="1">
    <citation type="journal article" date="2019" name="Environ. Microbiol.">
        <title>Species interactions and distinct microbial communities in high Arctic permafrost affected cryosols are associated with the CH4 and CO2 gas fluxes.</title>
        <authorList>
            <person name="Altshuler I."/>
            <person name="Hamel J."/>
            <person name="Turney S."/>
            <person name="Magnuson E."/>
            <person name="Levesque R."/>
            <person name="Greer C."/>
            <person name="Whyte L.G."/>
        </authorList>
    </citation>
    <scope>NUCLEOTIDE SEQUENCE [LARGE SCALE GENOMIC DNA]</scope>
    <source>
        <strain evidence="5 6">S13Y</strain>
    </source>
</reference>
<dbReference type="InterPro" id="IPR041286">
    <property type="entry name" value="MBG_2"/>
</dbReference>
<dbReference type="InterPro" id="IPR037160">
    <property type="entry name" value="DNA_Pol_thumb_sf"/>
</dbReference>
<dbReference type="Pfam" id="PF05860">
    <property type="entry name" value="TPS"/>
    <property type="match status" value="1"/>
</dbReference>
<keyword evidence="6" id="KW-1185">Reference proteome</keyword>
<keyword evidence="2" id="KW-0964">Secreted</keyword>
<keyword evidence="3" id="KW-0732">Signal</keyword>
<dbReference type="SUPFAM" id="SSF51126">
    <property type="entry name" value="Pectin lyase-like"/>
    <property type="match status" value="1"/>
</dbReference>
<comment type="subcellular location">
    <subcellularLocation>
        <location evidence="1">Secreted</location>
    </subcellularLocation>
</comment>
<dbReference type="Pfam" id="PF07581">
    <property type="entry name" value="Glug"/>
    <property type="match status" value="3"/>
</dbReference>
<dbReference type="Pfam" id="PF13018">
    <property type="entry name" value="ESPR"/>
    <property type="match status" value="1"/>
</dbReference>
<evidence type="ECO:0000256" key="2">
    <source>
        <dbReference type="ARBA" id="ARBA00022525"/>
    </source>
</evidence>
<dbReference type="InterPro" id="IPR041248">
    <property type="entry name" value="YDG"/>
</dbReference>
<sequence>MNHIYRLVWSQVRRTWLVVSELARGRGKAGRTSTSRRTRPAWWAALPLSLPMLALATAPTGVTAMDAARPAAAIVAARPALAPTVIASAASSTHPTGGQVTAGSGRIDYGDHLTTIQQNSQNLSLNWLSFNIGAQDTVNFLQPNAQSIAVNRIADPNGSVILGHLNANGQVFLINPNGVLFGQGAQVNVGGLVASTFDVSDSELGRGTLHFTGASVGSVTNLGTITAAPGGYVALLGHAASNQGAIHAPAGSVALAGGSAVTLSFDGNHLLDMQIDASTLNALAENKQLIVADGGQVLMSAGAKDSLLASVVNNSGTIQARTVENRAGKIVLLGGMAAGTTQVDGTLDASAPNGGDGGFIDTSAAHVQVADGTKITTLAATGNAGTWLIDPHDFTIAFSGGDMSGGTLSSQLGGGNVTIQSSQGANASGSGDIHVNDIVNWGANTLTLTAAHDIDINAVMTASGSAGLALNPSTANGGDAAIGGGTVNVNMISTMPGQSGRVDFTGGSNTLKINGQSYTIITTLGAPGSTSGTDLQGISGALNCACYFALGANIDASATASWGNSAFGSSIGSGFVPIGHHFNATDFQMFTGTFDGLGHTISGLTINRPGSSNVGLFGYTYTTTTIRNIGLLGESIEGQSDVGGLVGYNYGTISQAYAIGAIKGDPGGANAGGLVGYNDSSGRISQVYASGAVSGVATVGGLIGYNNHGPISQAYATGTVSSSGGEGGGLIGTNDSGSISQAYATGTVSGSNDVGGLVGYNISGAINQAYATGAVSGSNYVGGLVGNNVSGTTISQVYATGTVSGTGSNVGGLIGFNNAGTISNSYWDTETTGQSTSSGGTGLTTKALIAALPGGFTAARWGNVGNQTTPYLLGMSGNQVFNTNDLPTGTVTPSNRPNLYTVILDLNQLQAVNTGLAGRYVLGNDIDASASIVWVGVEFDAQGRPIIAYNGFRPIGVSGAPFTGVFDGLGHTINNLTIHWPNTDYVGLFGVTGSGSAIRNLGLLGGSVAGQNYVGGLVGDNGGTITNTYAAGMINGLTSDERDYVGGLVGFNEAGGMITNAYATGAVRGNNHVGGLVGSNLGAITNAYATGAVNGILYNSGGNYVGGLVGSNEAGGTITNTYATGAVSGNNYVGGLVGLYGGGTIIGSYWDTETTGQSTSDGGGTGLTTVQMMDPVSFAAWSTDISAVGGSSAAWRIYAGDTAPLLRAFMTGLAVTANNLGTVYNGTAFAGSSSLILGTLKPSSWLPSSTVDASLILGDANARTSTPATNAGSYALAGDLYSGQMGYDIAFTPGTLTIAPATLTYLADTATTTYGSTPTGLTGTVTGFVNGQTLASATTGTANFTTAATATSSVGSYAISGNGLTANNGNYVFVQAAGNSTARTVNPATLTYLADAATTTYGNTPSGVTGTVTGFVNGETVASATTGTANFTTAVTATSNVGSYAINGNGLTANNGNYVFVQAAGNSTARTVNPATLTYLADAATTTYGNTPSGLTGTVTGFVNGESLASATTGIASFTTGATATSNVGSYAIDGNGLTANNGNYVFAQTADNGTALTVNPATLTVTATDFSKTYDKLVYTGGYGVTYSGFVNGDTAAVLGGTLGYVGGAQSNTNAGVYVITPEGLTAGNYAIVYKAGRLTVNQAPLTITPHDVSKTYDGGVSADSYFVVLSGKLFGTDAFTANEFIFADVKNRGDGKNVGTGKVVSYLSGYVLDDGNNSGNYAVAYFDNTNSTITPLGVTVDATGINRIYDGTTTDAVTLASTGLLAGDTVNFTGTGSFADKNVGIRKVVTVNGISANGTDAGNYSYNIKAATTADISQLGITVDATGINRVYDRTTAEAVTLASTGLLAGDTVRFTGVGSFADKNVGIRKVVTVNGISANGTDAGNYSYNTTASTTADISQLGITVDATGANKIYDGGTADAATLASAGVLSGDTVNFTGSGNFADKNVGIGKVVTVNGISANGADAGNYNVNTTASTTADISQLGITVDATGINRVYDGTTAEAVTLVSTGLLAGDTVNFTGSGSFTDKSVGTGKTVSVAGIAANGTDAGNYSYNTTAATTADISQLGITVDATGINRVYDGTTTDAVTLASTGLLAGDTVGFSGTGAFADKNAGSNKAVTVSGIAASGADAGNYSYNTTSNTTADISQLGIIVDATGTNRVYDGSTADAVKLASTGILVGDTVGFNGTGAFADKNVGVAKAIGVSGIVATGADAGNYSYNTTANTAADITAKTITVDAIGVDKVYDGSTAATIAALGTTGLVAGDAVTFGNASAAFADKNAGSNKAVTVSGITASGADAGNYSYNTTANTTADISQLGITVDATGTNRVYDGSTADAVTLASAGVLSGDTVNFTGTGSFLNKNVGTGKTVSVFGITASGSEAINYSFKTSATTTADVTPATLTYRADTAHFKIGQMPGDLGGAVTGLVGGDTLADATDGTLTWQTPATAASPAGPYAIDGSGLSALNYLLEQALGNATALHVVDGSAPRLVVSTVAGLQQSSDDTDAVHAPYAPDVHIVNGGVRLP</sequence>
<evidence type="ECO:0000313" key="5">
    <source>
        <dbReference type="EMBL" id="TPG08510.1"/>
    </source>
</evidence>